<feature type="transmembrane region" description="Helical" evidence="7">
    <location>
        <begin position="319"/>
        <end position="348"/>
    </location>
</feature>
<dbReference type="HOGENOM" id="CLU_000604_8_1_0"/>
<dbReference type="eggNOG" id="COG4591">
    <property type="taxonomic scope" value="Bacteria"/>
</dbReference>
<evidence type="ECO:0000313" key="10">
    <source>
        <dbReference type="EMBL" id="ABJ82031.1"/>
    </source>
</evidence>
<evidence type="ECO:0000256" key="4">
    <source>
        <dbReference type="ARBA" id="ARBA00022692"/>
    </source>
</evidence>
<keyword evidence="4 7" id="KW-0812">Transmembrane</keyword>
<keyword evidence="3" id="KW-1003">Cell membrane</keyword>
<feature type="domain" description="MacB-like periplasmic core" evidence="9">
    <location>
        <begin position="26"/>
        <end position="245"/>
    </location>
</feature>
<dbReference type="KEGG" id="sus:Acid_1033"/>
<dbReference type="InterPro" id="IPR003838">
    <property type="entry name" value="ABC3_permease_C"/>
</dbReference>
<evidence type="ECO:0000256" key="3">
    <source>
        <dbReference type="ARBA" id="ARBA00022475"/>
    </source>
</evidence>
<comment type="similarity">
    <text evidence="2">Belongs to the ABC-4 integral membrane protein family. LolC/E subfamily.</text>
</comment>
<dbReference type="GO" id="GO:0044874">
    <property type="term" value="P:lipoprotein localization to outer membrane"/>
    <property type="evidence" value="ECO:0007669"/>
    <property type="project" value="TreeGrafter"/>
</dbReference>
<evidence type="ECO:0000256" key="2">
    <source>
        <dbReference type="ARBA" id="ARBA00005236"/>
    </source>
</evidence>
<sequence precursor="true">MKTFELFIAGRYLRARRKEAVISVITAISVLGVAAGVMALVIALAVTSGFSKTLQHNLLGAMAHISVIPRQPGDGIENWQELVVGIRKVPHVTAVSPALYSPTFLTGPIQSKGAYIKGVDLDSELALSGTLRKLKSGSLDRLRDPNASPPGIILGSRLAEDVGMRVGDNVELLADEMLPVGVRPVKRRFKVAGLFETGFYEIDDLWAYMSIGAAQKAFSTDQINQIEINVDDLNLAGRVAPEIEKVAGPRYTTTTWMERNKQILGALRMERLVTIIVISLIELVAALNIFITLVMMVMEKYRDIAVLMSMGARVGQIRRIFMLQGVLIGVVGSAIGLAAGYALCYFAGHYRWIPLDEAVYSMSFVPFDPQWTDAFWIAGLAILVSFLATLYPAWNATKIAPAEVLRYE</sequence>
<keyword evidence="6 7" id="KW-0472">Membrane</keyword>
<evidence type="ECO:0000259" key="8">
    <source>
        <dbReference type="Pfam" id="PF02687"/>
    </source>
</evidence>
<evidence type="ECO:0000259" key="9">
    <source>
        <dbReference type="Pfam" id="PF12704"/>
    </source>
</evidence>
<evidence type="ECO:0000256" key="7">
    <source>
        <dbReference type="SAM" id="Phobius"/>
    </source>
</evidence>
<dbReference type="GO" id="GO:0098797">
    <property type="term" value="C:plasma membrane protein complex"/>
    <property type="evidence" value="ECO:0007669"/>
    <property type="project" value="TreeGrafter"/>
</dbReference>
<dbReference type="InterPro" id="IPR051447">
    <property type="entry name" value="Lipoprotein-release_system"/>
</dbReference>
<feature type="domain" description="ABC3 transporter permease C-terminal" evidence="8">
    <location>
        <begin position="276"/>
        <end position="401"/>
    </location>
</feature>
<dbReference type="STRING" id="234267.Acid_1033"/>
<accession>Q02A95</accession>
<dbReference type="Pfam" id="PF12704">
    <property type="entry name" value="MacB_PCD"/>
    <property type="match status" value="1"/>
</dbReference>
<name>Q02A95_SOLUE</name>
<gene>
    <name evidence="10" type="ordered locus">Acid_1033</name>
</gene>
<dbReference type="Pfam" id="PF02687">
    <property type="entry name" value="FtsX"/>
    <property type="match status" value="1"/>
</dbReference>
<proteinExistence type="inferred from homology"/>
<evidence type="ECO:0000256" key="6">
    <source>
        <dbReference type="ARBA" id="ARBA00023136"/>
    </source>
</evidence>
<evidence type="ECO:0000256" key="5">
    <source>
        <dbReference type="ARBA" id="ARBA00022989"/>
    </source>
</evidence>
<comment type="subcellular location">
    <subcellularLocation>
        <location evidence="1">Cell membrane</location>
        <topology evidence="1">Multi-pass membrane protein</topology>
    </subcellularLocation>
</comment>
<dbReference type="OrthoDB" id="9808461at2"/>
<feature type="transmembrane region" description="Helical" evidence="7">
    <location>
        <begin position="21"/>
        <end position="46"/>
    </location>
</feature>
<dbReference type="InterPro" id="IPR025857">
    <property type="entry name" value="MacB_PCD"/>
</dbReference>
<dbReference type="PANTHER" id="PTHR30489:SF0">
    <property type="entry name" value="LIPOPROTEIN-RELEASING SYSTEM TRANSMEMBRANE PROTEIN LOLE"/>
    <property type="match status" value="1"/>
</dbReference>
<protein>
    <recommendedName>
        <fullName evidence="11">Lipoprotein releasing system, transmembrane protein, LolC/E family</fullName>
    </recommendedName>
</protein>
<dbReference type="InParanoid" id="Q02A95"/>
<feature type="transmembrane region" description="Helical" evidence="7">
    <location>
        <begin position="272"/>
        <end position="298"/>
    </location>
</feature>
<dbReference type="EMBL" id="CP000473">
    <property type="protein sequence ID" value="ABJ82031.1"/>
    <property type="molecule type" value="Genomic_DNA"/>
</dbReference>
<organism evidence="10">
    <name type="scientific">Solibacter usitatus (strain Ellin6076)</name>
    <dbReference type="NCBI Taxonomy" id="234267"/>
    <lineage>
        <taxon>Bacteria</taxon>
        <taxon>Pseudomonadati</taxon>
        <taxon>Acidobacteriota</taxon>
        <taxon>Terriglobia</taxon>
        <taxon>Bryobacterales</taxon>
        <taxon>Solibacteraceae</taxon>
        <taxon>Candidatus Solibacter</taxon>
    </lineage>
</organism>
<dbReference type="AlphaFoldDB" id="Q02A95"/>
<keyword evidence="5 7" id="KW-1133">Transmembrane helix</keyword>
<evidence type="ECO:0000256" key="1">
    <source>
        <dbReference type="ARBA" id="ARBA00004651"/>
    </source>
</evidence>
<dbReference type="PANTHER" id="PTHR30489">
    <property type="entry name" value="LIPOPROTEIN-RELEASING SYSTEM TRANSMEMBRANE PROTEIN LOLE"/>
    <property type="match status" value="1"/>
</dbReference>
<feature type="transmembrane region" description="Helical" evidence="7">
    <location>
        <begin position="374"/>
        <end position="394"/>
    </location>
</feature>
<dbReference type="FunCoup" id="Q02A95">
    <property type="interactions" value="285"/>
</dbReference>
<evidence type="ECO:0008006" key="11">
    <source>
        <dbReference type="Google" id="ProtNLM"/>
    </source>
</evidence>
<reference evidence="10" key="1">
    <citation type="submission" date="2006-10" db="EMBL/GenBank/DDBJ databases">
        <title>Complete sequence of Solibacter usitatus Ellin6076.</title>
        <authorList>
            <consortium name="US DOE Joint Genome Institute"/>
            <person name="Copeland A."/>
            <person name="Lucas S."/>
            <person name="Lapidus A."/>
            <person name="Barry K."/>
            <person name="Detter J.C."/>
            <person name="Glavina del Rio T."/>
            <person name="Hammon N."/>
            <person name="Israni S."/>
            <person name="Dalin E."/>
            <person name="Tice H."/>
            <person name="Pitluck S."/>
            <person name="Thompson L.S."/>
            <person name="Brettin T."/>
            <person name="Bruce D."/>
            <person name="Han C."/>
            <person name="Tapia R."/>
            <person name="Gilna P."/>
            <person name="Schmutz J."/>
            <person name="Larimer F."/>
            <person name="Land M."/>
            <person name="Hauser L."/>
            <person name="Kyrpides N."/>
            <person name="Mikhailova N."/>
            <person name="Janssen P.H."/>
            <person name="Kuske C.R."/>
            <person name="Richardson P."/>
        </authorList>
    </citation>
    <scope>NUCLEOTIDE SEQUENCE</scope>
    <source>
        <strain evidence="10">Ellin6076</strain>
    </source>
</reference>